<dbReference type="AlphaFoldDB" id="A0A1J6KVA4"/>
<dbReference type="Gramene" id="OIT23001">
    <property type="protein sequence ID" value="OIT23001"/>
    <property type="gene ID" value="A4A49_38401"/>
</dbReference>
<proteinExistence type="predicted"/>
<reference evidence="2" key="1">
    <citation type="submission" date="2016-11" db="EMBL/GenBank/DDBJ databases">
        <title>The genome of Nicotiana attenuata.</title>
        <authorList>
            <person name="Xu S."/>
            <person name="Brockmoeller T."/>
            <person name="Gaquerel E."/>
            <person name="Navarro A."/>
            <person name="Kuhl H."/>
            <person name="Gase K."/>
            <person name="Ling Z."/>
            <person name="Zhou W."/>
            <person name="Kreitzer C."/>
            <person name="Stanke M."/>
            <person name="Tang H."/>
            <person name="Lyons E."/>
            <person name="Pandey P."/>
            <person name="Pandey S.P."/>
            <person name="Timmermann B."/>
            <person name="Baldwin I.T."/>
        </authorList>
    </citation>
    <scope>NUCLEOTIDE SEQUENCE [LARGE SCALE GENOMIC DNA]</scope>
    <source>
        <strain evidence="2">UT</strain>
    </source>
</reference>
<sequence>MCYMMVAGIKPSPASSSSGPGNGGRLRWFSGSGDSGKKAFMDDQKRRVREAEKTEKIMHLIFWGPK</sequence>
<feature type="compositionally biased region" description="Basic and acidic residues" evidence="1">
    <location>
        <begin position="35"/>
        <end position="47"/>
    </location>
</feature>
<feature type="region of interest" description="Disordered" evidence="1">
    <location>
        <begin position="11"/>
        <end position="47"/>
    </location>
</feature>
<organism evidence="2 3">
    <name type="scientific">Nicotiana attenuata</name>
    <name type="common">Coyote tobacco</name>
    <dbReference type="NCBI Taxonomy" id="49451"/>
    <lineage>
        <taxon>Eukaryota</taxon>
        <taxon>Viridiplantae</taxon>
        <taxon>Streptophyta</taxon>
        <taxon>Embryophyta</taxon>
        <taxon>Tracheophyta</taxon>
        <taxon>Spermatophyta</taxon>
        <taxon>Magnoliopsida</taxon>
        <taxon>eudicotyledons</taxon>
        <taxon>Gunneridae</taxon>
        <taxon>Pentapetalae</taxon>
        <taxon>asterids</taxon>
        <taxon>lamiids</taxon>
        <taxon>Solanales</taxon>
        <taxon>Solanaceae</taxon>
        <taxon>Nicotianoideae</taxon>
        <taxon>Nicotianeae</taxon>
        <taxon>Nicotiana</taxon>
    </lineage>
</organism>
<keyword evidence="3" id="KW-1185">Reference proteome</keyword>
<protein>
    <submittedName>
        <fullName evidence="2">Uncharacterized protein</fullName>
    </submittedName>
</protein>
<dbReference type="EMBL" id="MJEQ01003376">
    <property type="protein sequence ID" value="OIT23001.1"/>
    <property type="molecule type" value="Genomic_DNA"/>
</dbReference>
<name>A0A1J6KVA4_NICAT</name>
<evidence type="ECO:0000313" key="3">
    <source>
        <dbReference type="Proteomes" id="UP000187609"/>
    </source>
</evidence>
<dbReference type="Proteomes" id="UP000187609">
    <property type="component" value="Unassembled WGS sequence"/>
</dbReference>
<comment type="caution">
    <text evidence="2">The sequence shown here is derived from an EMBL/GenBank/DDBJ whole genome shotgun (WGS) entry which is preliminary data.</text>
</comment>
<evidence type="ECO:0000256" key="1">
    <source>
        <dbReference type="SAM" id="MobiDB-lite"/>
    </source>
</evidence>
<dbReference type="OMA" id="IMHLILW"/>
<evidence type="ECO:0000313" key="2">
    <source>
        <dbReference type="EMBL" id="OIT23001.1"/>
    </source>
</evidence>
<accession>A0A1J6KVA4</accession>
<gene>
    <name evidence="2" type="ORF">A4A49_38401</name>
</gene>